<sequence>MKSEHLHPLSIVIFIGRVIKQLYILLGLLVWDVISKNNISPWVYLGIVLLIIGWGIVRYICFTFAFDENGLTINSGLFIRRHDHIPFGRIQTTQHKQWFFLRPFGIESLLIQTAGHEDKESQTELPAVSIKISNLIDQLYQNKEKTGSDLPIANQSDQANQIPDNYATSTRDLSKYALTSFTIFPILGALMTLYSQLNQFLPNRFLKPFETALDHLRLNDWLIVVTSLLLLGAILSYLLILQRYYHFVLIKKNNKLTTVRGLFQRQTLGSSLKKLQAVMIEQNILRQWLHLATIKAVVASEAGSKNRDDNNFIITPVISEKVVPSHLHHFVNWIPDSFPKLDYLPKICSWYFVRNAVCLSLIPIALSIFFWHQWGLISLLLLPIAVSLGIYKGQSTALVLLADNQSLVLQTGRLWTKQITILQRKNIQSLVCRQTIWMAGRNLTHLCVNIRQGDGNQEVQIRYLSDEKSLAIYRWYLQKTDFKNQ</sequence>
<comment type="caution">
    <text evidence="3">The sequence shown here is derived from an EMBL/GenBank/DDBJ whole genome shotgun (WGS) entry which is preliminary data.</text>
</comment>
<dbReference type="PANTHER" id="PTHR34473:SF2">
    <property type="entry name" value="UPF0699 TRANSMEMBRANE PROTEIN YDBT"/>
    <property type="match status" value="1"/>
</dbReference>
<feature type="transmembrane region" description="Helical" evidence="1">
    <location>
        <begin position="348"/>
        <end position="368"/>
    </location>
</feature>
<dbReference type="STRING" id="336988.NT96_02070"/>
<dbReference type="Pfam" id="PF03703">
    <property type="entry name" value="bPH_2"/>
    <property type="match status" value="3"/>
</dbReference>
<dbReference type="RefSeq" id="WP_007746865.1">
    <property type="nucleotide sequence ID" value="NZ_CM001398.1"/>
</dbReference>
<evidence type="ECO:0000256" key="1">
    <source>
        <dbReference type="SAM" id="Phobius"/>
    </source>
</evidence>
<dbReference type="OrthoDB" id="2195155at2"/>
<evidence type="ECO:0000313" key="4">
    <source>
        <dbReference type="Proteomes" id="UP000004959"/>
    </source>
</evidence>
<keyword evidence="1" id="KW-1133">Transmembrane helix</keyword>
<dbReference type="PIRSF" id="PIRSF026631">
    <property type="entry name" value="UCP026631"/>
    <property type="match status" value="1"/>
</dbReference>
<feature type="domain" description="YdbS-like PH" evidence="2">
    <location>
        <begin position="61"/>
        <end position="130"/>
    </location>
</feature>
<dbReference type="InterPro" id="IPR005182">
    <property type="entry name" value="YdbS-like_PH"/>
</dbReference>
<gene>
    <name evidence="3" type="ORF">OKIT_1684</name>
</gene>
<protein>
    <recommendedName>
        <fullName evidence="2">YdbS-like PH domain-containing protein</fullName>
    </recommendedName>
</protein>
<proteinExistence type="predicted"/>
<dbReference type="PATRIC" id="fig|1045004.4.peg.1654"/>
<organism evidence="3 4">
    <name type="scientific">Oenococcus kitaharae DSM 17330</name>
    <dbReference type="NCBI Taxonomy" id="1045004"/>
    <lineage>
        <taxon>Bacteria</taxon>
        <taxon>Bacillati</taxon>
        <taxon>Bacillota</taxon>
        <taxon>Bacilli</taxon>
        <taxon>Lactobacillales</taxon>
        <taxon>Lactobacillaceae</taxon>
        <taxon>Oenococcus</taxon>
    </lineage>
</organism>
<feature type="transmembrane region" description="Helical" evidence="1">
    <location>
        <begin position="221"/>
        <end position="241"/>
    </location>
</feature>
<keyword evidence="1" id="KW-0812">Transmembrane</keyword>
<keyword evidence="1" id="KW-0472">Membrane</keyword>
<feature type="domain" description="YdbS-like PH" evidence="2">
    <location>
        <begin position="245"/>
        <end position="303"/>
    </location>
</feature>
<dbReference type="PANTHER" id="PTHR34473">
    <property type="entry name" value="UPF0699 TRANSMEMBRANE PROTEIN YDBS"/>
    <property type="match status" value="1"/>
</dbReference>
<keyword evidence="4" id="KW-1185">Reference proteome</keyword>
<feature type="transmembrane region" description="Helical" evidence="1">
    <location>
        <begin position="176"/>
        <end position="197"/>
    </location>
</feature>
<dbReference type="HOGENOM" id="CLU_024617_6_2_9"/>
<dbReference type="EMBL" id="AFVZ01000001">
    <property type="protein sequence ID" value="EHN59759.1"/>
    <property type="molecule type" value="Genomic_DNA"/>
</dbReference>
<feature type="transmembrane region" description="Helical" evidence="1">
    <location>
        <begin position="43"/>
        <end position="66"/>
    </location>
</feature>
<feature type="domain" description="YdbS-like PH" evidence="2">
    <location>
        <begin position="404"/>
        <end position="476"/>
    </location>
</feature>
<dbReference type="Proteomes" id="UP000004959">
    <property type="component" value="Chromosome"/>
</dbReference>
<name>G9WHB4_9LACO</name>
<dbReference type="eggNOG" id="COG3428">
    <property type="taxonomic scope" value="Bacteria"/>
</dbReference>
<evidence type="ECO:0000259" key="2">
    <source>
        <dbReference type="Pfam" id="PF03703"/>
    </source>
</evidence>
<evidence type="ECO:0000313" key="3">
    <source>
        <dbReference type="EMBL" id="EHN59759.1"/>
    </source>
</evidence>
<reference evidence="3 4" key="1">
    <citation type="journal article" date="2012" name="PLoS ONE">
        <title>Functional divergence in the genus oenococcus as predicted by genome sequencing of the newly-described species, Oenococcus kitaharae.</title>
        <authorList>
            <person name="Borneman A.R."/>
            <person name="McCarthy J.M."/>
            <person name="Chambers P.J."/>
            <person name="Bartowsky E.J."/>
        </authorList>
    </citation>
    <scope>NUCLEOTIDE SEQUENCE [LARGE SCALE GENOMIC DNA]</scope>
    <source>
        <strain evidence="4">DSM17330</strain>
    </source>
</reference>
<feature type="transmembrane region" description="Helical" evidence="1">
    <location>
        <begin position="12"/>
        <end position="31"/>
    </location>
</feature>
<accession>G9WHB4</accession>
<dbReference type="InterPro" id="IPR014529">
    <property type="entry name" value="UCP026631"/>
</dbReference>
<dbReference type="AlphaFoldDB" id="G9WHB4"/>